<reference evidence="1 2" key="1">
    <citation type="journal article" date="2022" name="Int. J. Syst. Evol. Microbiol.">
        <title>Flavobacterium ammonificans sp. nov. and Flavobacterium ammoniigenes sp. nov., ammonifying bacteria isolated from surface river water.</title>
        <authorList>
            <person name="Watanabe K."/>
            <person name="Kitamura T."/>
            <person name="Ogata Y."/>
            <person name="Shindo C."/>
            <person name="Suda W."/>
        </authorList>
    </citation>
    <scope>NUCLEOTIDE SEQUENCE [LARGE SCALE GENOMIC DNA]</scope>
    <source>
        <strain evidence="1 2">GENT11</strain>
    </source>
</reference>
<reference evidence="1 2" key="2">
    <citation type="journal article" date="2022" name="Microorganisms">
        <title>Complete Genome Sequences of Two Flavobacterium ammonificans Strains and a Flavobacterium ammoniigenes Strain of Ammonifying Bacterioplankton Isolated from Surface River Water.</title>
        <authorList>
            <person name="Suda W."/>
            <person name="Ogata Y."/>
            <person name="Shindo C."/>
            <person name="Watanabe K."/>
        </authorList>
    </citation>
    <scope>NUCLEOTIDE SEQUENCE [LARGE SCALE GENOMIC DNA]</scope>
    <source>
        <strain evidence="1 2">GENT11</strain>
    </source>
</reference>
<dbReference type="EMBL" id="AP025183">
    <property type="protein sequence ID" value="BDB53235.1"/>
    <property type="molecule type" value="Genomic_DNA"/>
</dbReference>
<dbReference type="InterPro" id="IPR037012">
    <property type="entry name" value="NanQ/TabA/YiaL_sf"/>
</dbReference>
<dbReference type="InterPro" id="IPR004375">
    <property type="entry name" value="NanQ/TabA/YiaL"/>
</dbReference>
<dbReference type="NCBIfam" id="TIGR00022">
    <property type="entry name" value="YhcH/YjgK/YiaL family protein"/>
    <property type="match status" value="1"/>
</dbReference>
<dbReference type="PANTHER" id="PTHR34986">
    <property type="entry name" value="EVOLVED BETA-GALACTOSIDASE SUBUNIT BETA"/>
    <property type="match status" value="1"/>
</dbReference>
<dbReference type="RefSeq" id="WP_229329378.1">
    <property type="nucleotide sequence ID" value="NZ_AP025183.1"/>
</dbReference>
<sequence>MILDTLDNYHLYQSINERIAKGFEFIHNTDLDAIPPGKHDIDGDTIFALVQEYQTKPLAECKLESHKKYIDIQYVIRGEEFMGITIMNNQKILEVNEDKDYTFYEGSTSLVLVSKGMFTIFFPDDLHQPCVQTESAAEVKKVVIKVLIQ</sequence>
<evidence type="ECO:0000313" key="1">
    <source>
        <dbReference type="EMBL" id="BDB53235.1"/>
    </source>
</evidence>
<name>A0ABM7V1R4_9FLAO</name>
<gene>
    <name evidence="1" type="ORF">GENT11_15470</name>
</gene>
<organism evidence="1 2">
    <name type="scientific">Flavobacterium ammonificans</name>
    <dbReference type="NCBI Taxonomy" id="1751056"/>
    <lineage>
        <taxon>Bacteria</taxon>
        <taxon>Pseudomonadati</taxon>
        <taxon>Bacteroidota</taxon>
        <taxon>Flavobacteriia</taxon>
        <taxon>Flavobacteriales</taxon>
        <taxon>Flavobacteriaceae</taxon>
        <taxon>Flavobacterium</taxon>
    </lineage>
</organism>
<accession>A0ABM7V1R4</accession>
<proteinExistence type="predicted"/>
<dbReference type="Pfam" id="PF04074">
    <property type="entry name" value="DUF386"/>
    <property type="match status" value="1"/>
</dbReference>
<evidence type="ECO:0000313" key="2">
    <source>
        <dbReference type="Proteomes" id="UP001319865"/>
    </source>
</evidence>
<dbReference type="SUPFAM" id="SSF51197">
    <property type="entry name" value="Clavaminate synthase-like"/>
    <property type="match status" value="1"/>
</dbReference>
<dbReference type="Gene3D" id="2.60.120.370">
    <property type="entry name" value="YhcH/YjgK/YiaL"/>
    <property type="match status" value="1"/>
</dbReference>
<dbReference type="PANTHER" id="PTHR34986:SF1">
    <property type="entry name" value="PROTEIN YIAL"/>
    <property type="match status" value="1"/>
</dbReference>
<keyword evidence="2" id="KW-1185">Reference proteome</keyword>
<dbReference type="Proteomes" id="UP001319865">
    <property type="component" value="Chromosome"/>
</dbReference>
<protein>
    <submittedName>
        <fullName evidence="1">Beta-D-galactosidase</fullName>
    </submittedName>
</protein>